<evidence type="ECO:0000313" key="2">
    <source>
        <dbReference type="EMBL" id="KAF9537923.1"/>
    </source>
</evidence>
<dbReference type="AlphaFoldDB" id="A0A9P6EXZ0"/>
<evidence type="ECO:0000256" key="1">
    <source>
        <dbReference type="SAM" id="MobiDB-lite"/>
    </source>
</evidence>
<dbReference type="Proteomes" id="UP000780801">
    <property type="component" value="Unassembled WGS sequence"/>
</dbReference>
<gene>
    <name evidence="2" type="ORF">BGW38_010022</name>
</gene>
<name>A0A9P6EXZ0_9FUNG</name>
<organism evidence="2 3">
    <name type="scientific">Lunasporangiospora selenospora</name>
    <dbReference type="NCBI Taxonomy" id="979761"/>
    <lineage>
        <taxon>Eukaryota</taxon>
        <taxon>Fungi</taxon>
        <taxon>Fungi incertae sedis</taxon>
        <taxon>Mucoromycota</taxon>
        <taxon>Mortierellomycotina</taxon>
        <taxon>Mortierellomycetes</taxon>
        <taxon>Mortierellales</taxon>
        <taxon>Mortierellaceae</taxon>
        <taxon>Lunasporangiospora</taxon>
    </lineage>
</organism>
<accession>A0A9P6EXZ0</accession>
<feature type="compositionally biased region" description="Basic and acidic residues" evidence="1">
    <location>
        <begin position="26"/>
        <end position="35"/>
    </location>
</feature>
<comment type="caution">
    <text evidence="2">The sequence shown here is derived from an EMBL/GenBank/DDBJ whole genome shotgun (WGS) entry which is preliminary data.</text>
</comment>
<sequence>MALTRSNSQHSLGVPSTETNPPTQHEGSRSPSRDIEEILYGRAAVVENPDETIIVTHEDKGTSPMPEDDPREQQTPMPPPPKISPPSLASLNPPFTGYISAEEIEYLGSVVDHKNILTQQITIWT</sequence>
<dbReference type="EMBL" id="JAABOA010007755">
    <property type="protein sequence ID" value="KAF9537923.1"/>
    <property type="molecule type" value="Genomic_DNA"/>
</dbReference>
<feature type="region of interest" description="Disordered" evidence="1">
    <location>
        <begin position="47"/>
        <end position="90"/>
    </location>
</feature>
<evidence type="ECO:0000313" key="3">
    <source>
        <dbReference type="Proteomes" id="UP000780801"/>
    </source>
</evidence>
<feature type="non-terminal residue" evidence="2">
    <location>
        <position position="125"/>
    </location>
</feature>
<proteinExistence type="predicted"/>
<reference evidence="2" key="1">
    <citation type="journal article" date="2020" name="Fungal Divers.">
        <title>Resolving the Mortierellaceae phylogeny through synthesis of multi-gene phylogenetics and phylogenomics.</title>
        <authorList>
            <person name="Vandepol N."/>
            <person name="Liber J."/>
            <person name="Desiro A."/>
            <person name="Na H."/>
            <person name="Kennedy M."/>
            <person name="Barry K."/>
            <person name="Grigoriev I.V."/>
            <person name="Miller A.N."/>
            <person name="O'Donnell K."/>
            <person name="Stajich J.E."/>
            <person name="Bonito G."/>
        </authorList>
    </citation>
    <scope>NUCLEOTIDE SEQUENCE</scope>
    <source>
        <strain evidence="2">KOD1015</strain>
    </source>
</reference>
<keyword evidence="3" id="KW-1185">Reference proteome</keyword>
<protein>
    <submittedName>
        <fullName evidence="2">Uncharacterized protein</fullName>
    </submittedName>
</protein>
<feature type="region of interest" description="Disordered" evidence="1">
    <location>
        <begin position="1"/>
        <end position="35"/>
    </location>
</feature>
<feature type="compositionally biased region" description="Polar residues" evidence="1">
    <location>
        <begin position="1"/>
        <end position="25"/>
    </location>
</feature>